<gene>
    <name evidence="3" type="ORF">C5167_019106</name>
</gene>
<organism evidence="3 4">
    <name type="scientific">Papaver somniferum</name>
    <name type="common">Opium poppy</name>
    <dbReference type="NCBI Taxonomy" id="3469"/>
    <lineage>
        <taxon>Eukaryota</taxon>
        <taxon>Viridiplantae</taxon>
        <taxon>Streptophyta</taxon>
        <taxon>Embryophyta</taxon>
        <taxon>Tracheophyta</taxon>
        <taxon>Spermatophyta</taxon>
        <taxon>Magnoliopsida</taxon>
        <taxon>Ranunculales</taxon>
        <taxon>Papaveraceae</taxon>
        <taxon>Papaveroideae</taxon>
        <taxon>Papaver</taxon>
    </lineage>
</organism>
<comment type="similarity">
    <text evidence="1">Belongs to the senescence regulator S40 family.</text>
</comment>
<dbReference type="Gramene" id="RZC50678">
    <property type="protein sequence ID" value="RZC50678"/>
    <property type="gene ID" value="C5167_019106"/>
</dbReference>
<feature type="region of interest" description="Disordered" evidence="2">
    <location>
        <begin position="102"/>
        <end position="122"/>
    </location>
</feature>
<dbReference type="InterPro" id="IPR007608">
    <property type="entry name" value="Senescence_reg_S40"/>
</dbReference>
<accession>A0A4Y7IT63</accession>
<evidence type="ECO:0000313" key="3">
    <source>
        <dbReference type="EMBL" id="RZC50678.1"/>
    </source>
</evidence>
<dbReference type="PANTHER" id="PTHR46525:SF2">
    <property type="entry name" value="EMB|CAB72159.1"/>
    <property type="match status" value="1"/>
</dbReference>
<dbReference type="EMBL" id="CM010716">
    <property type="protein sequence ID" value="RZC50678.1"/>
    <property type="molecule type" value="Genomic_DNA"/>
</dbReference>
<dbReference type="Pfam" id="PF04520">
    <property type="entry name" value="Senescence_reg"/>
    <property type="match status" value="1"/>
</dbReference>
<dbReference type="OMA" id="TRACKES"/>
<proteinExistence type="inferred from homology"/>
<evidence type="ECO:0000313" key="4">
    <source>
        <dbReference type="Proteomes" id="UP000316621"/>
    </source>
</evidence>
<keyword evidence="4" id="KW-1185">Reference proteome</keyword>
<evidence type="ECO:0000256" key="1">
    <source>
        <dbReference type="ARBA" id="ARBA00034773"/>
    </source>
</evidence>
<reference evidence="3 4" key="1">
    <citation type="journal article" date="2018" name="Science">
        <title>The opium poppy genome and morphinan production.</title>
        <authorList>
            <person name="Guo L."/>
            <person name="Winzer T."/>
            <person name="Yang X."/>
            <person name="Li Y."/>
            <person name="Ning Z."/>
            <person name="He Z."/>
            <person name="Teodor R."/>
            <person name="Lu Y."/>
            <person name="Bowser T.A."/>
            <person name="Graham I.A."/>
            <person name="Ye K."/>
        </authorList>
    </citation>
    <scope>NUCLEOTIDE SEQUENCE [LARGE SCALE GENOMIC DNA]</scope>
    <source>
        <strain evidence="4">cv. HN1</strain>
        <tissue evidence="3">Leaves</tissue>
    </source>
</reference>
<dbReference type="OrthoDB" id="1917735at2759"/>
<dbReference type="PANTHER" id="PTHR46525">
    <property type="entry name" value="EMB|CAB72159.1"/>
    <property type="match status" value="1"/>
</dbReference>
<evidence type="ECO:0000256" key="2">
    <source>
        <dbReference type="SAM" id="MobiDB-lite"/>
    </source>
</evidence>
<evidence type="ECO:0008006" key="5">
    <source>
        <dbReference type="Google" id="ProtNLM"/>
    </source>
</evidence>
<feature type="compositionally biased region" description="Acidic residues" evidence="2">
    <location>
        <begin position="22"/>
        <end position="31"/>
    </location>
</feature>
<feature type="region of interest" description="Disordered" evidence="2">
    <location>
        <begin position="1"/>
        <end position="53"/>
    </location>
</feature>
<protein>
    <recommendedName>
        <fullName evidence="5">Senescence regulator S40</fullName>
    </recommendedName>
</protein>
<dbReference type="Proteomes" id="UP000316621">
    <property type="component" value="Chromosome 2"/>
</dbReference>
<dbReference type="GO" id="GO:0010150">
    <property type="term" value="P:leaf senescence"/>
    <property type="evidence" value="ECO:0007669"/>
    <property type="project" value="UniProtKB-ARBA"/>
</dbReference>
<dbReference type="AlphaFoldDB" id="A0A4Y7IT63"/>
<sequence>MAGAYGYFSQGSKGESSREDKNDEDFDEEDIWNIGKERRETSPRKLKKSSSEISSFALRGVPTGARMIIPKRLNNEARVHQQSSAPVNVPDWSKIYMKNSKGTDFRTGENDEDDGVDANGVKVPPHEWIAKKLEKSQISSFSVCEGAGRTLKGRDMSKVRNAVLTRTGFLE</sequence>
<name>A0A4Y7IT63_PAPSO</name>